<proteinExistence type="predicted"/>
<gene>
    <name evidence="1" type="ORF">CAMP_LOCUS6161</name>
</gene>
<keyword evidence="2" id="KW-1185">Reference proteome</keyword>
<dbReference type="Proteomes" id="UP001152747">
    <property type="component" value="Unassembled WGS sequence"/>
</dbReference>
<dbReference type="EMBL" id="CANHGI010000002">
    <property type="protein sequence ID" value="CAI5443524.1"/>
    <property type="molecule type" value="Genomic_DNA"/>
</dbReference>
<reference evidence="1" key="1">
    <citation type="submission" date="2022-11" db="EMBL/GenBank/DDBJ databases">
        <authorList>
            <person name="Kikuchi T."/>
        </authorList>
    </citation>
    <scope>NUCLEOTIDE SEQUENCE</scope>
    <source>
        <strain evidence="1">PS1010</strain>
    </source>
</reference>
<protein>
    <submittedName>
        <fullName evidence="1">Uncharacterized protein</fullName>
    </submittedName>
</protein>
<organism evidence="1 2">
    <name type="scientific">Caenorhabditis angaria</name>
    <dbReference type="NCBI Taxonomy" id="860376"/>
    <lineage>
        <taxon>Eukaryota</taxon>
        <taxon>Metazoa</taxon>
        <taxon>Ecdysozoa</taxon>
        <taxon>Nematoda</taxon>
        <taxon>Chromadorea</taxon>
        <taxon>Rhabditida</taxon>
        <taxon>Rhabditina</taxon>
        <taxon>Rhabditomorpha</taxon>
        <taxon>Rhabditoidea</taxon>
        <taxon>Rhabditidae</taxon>
        <taxon>Peloderinae</taxon>
        <taxon>Caenorhabditis</taxon>
    </lineage>
</organism>
<comment type="caution">
    <text evidence="1">The sequence shown here is derived from an EMBL/GenBank/DDBJ whole genome shotgun (WGS) entry which is preliminary data.</text>
</comment>
<name>A0A9P1IE24_9PELO</name>
<evidence type="ECO:0000313" key="1">
    <source>
        <dbReference type="EMBL" id="CAI5443524.1"/>
    </source>
</evidence>
<accession>A0A9P1IE24</accession>
<sequence>MSDRIINLILSSLPNKNKQPTAIQWLTTSAAGGIGSTIKHLSSSEKERFIRALKRETDSSSDAELVQKIRTTISVHELNRLIVICLRETFE</sequence>
<dbReference type="AlphaFoldDB" id="A0A9P1IE24"/>
<evidence type="ECO:0000313" key="2">
    <source>
        <dbReference type="Proteomes" id="UP001152747"/>
    </source>
</evidence>